<dbReference type="Pfam" id="PF08279">
    <property type="entry name" value="HTH_11"/>
    <property type="match status" value="1"/>
</dbReference>
<accession>A0A3E2WV43</accession>
<dbReference type="GO" id="GO:0009249">
    <property type="term" value="P:protein lipoylation"/>
    <property type="evidence" value="ECO:0007669"/>
    <property type="project" value="UniProtKB-ARBA"/>
</dbReference>
<evidence type="ECO:0000256" key="5">
    <source>
        <dbReference type="HAMAP-Rule" id="MF_00978"/>
    </source>
</evidence>
<dbReference type="PANTHER" id="PTHR12835:SF5">
    <property type="entry name" value="BIOTIN--PROTEIN LIGASE"/>
    <property type="match status" value="1"/>
</dbReference>
<dbReference type="Pfam" id="PF03099">
    <property type="entry name" value="BPL_LplA_LipB"/>
    <property type="match status" value="1"/>
</dbReference>
<comment type="caution">
    <text evidence="8">The sequence shown here is derived from an EMBL/GenBank/DDBJ whole genome shotgun (WGS) entry which is preliminary data.</text>
</comment>
<evidence type="ECO:0000256" key="4">
    <source>
        <dbReference type="ARBA" id="ARBA00023267"/>
    </source>
</evidence>
<evidence type="ECO:0000313" key="8">
    <source>
        <dbReference type="EMBL" id="RGC31279.1"/>
    </source>
</evidence>
<dbReference type="AlphaFoldDB" id="A0A3E2WV43"/>
<dbReference type="NCBIfam" id="TIGR00121">
    <property type="entry name" value="birA_ligase"/>
    <property type="match status" value="1"/>
</dbReference>
<keyword evidence="5" id="KW-0678">Repressor</keyword>
<dbReference type="SUPFAM" id="SSF55681">
    <property type="entry name" value="Class II aaRS and biotin synthetases"/>
    <property type="match status" value="1"/>
</dbReference>
<dbReference type="SUPFAM" id="SSF50037">
    <property type="entry name" value="C-terminal domain of transcriptional repressors"/>
    <property type="match status" value="1"/>
</dbReference>
<dbReference type="PANTHER" id="PTHR12835">
    <property type="entry name" value="BIOTIN PROTEIN LIGASE"/>
    <property type="match status" value="1"/>
</dbReference>
<comment type="catalytic activity">
    <reaction evidence="5">
        <text>biotin + L-lysyl-[protein] + ATP = N(6)-biotinyl-L-lysyl-[protein] + AMP + diphosphate + H(+)</text>
        <dbReference type="Rhea" id="RHEA:11756"/>
        <dbReference type="Rhea" id="RHEA-COMP:9752"/>
        <dbReference type="Rhea" id="RHEA-COMP:10505"/>
        <dbReference type="ChEBI" id="CHEBI:15378"/>
        <dbReference type="ChEBI" id="CHEBI:29969"/>
        <dbReference type="ChEBI" id="CHEBI:30616"/>
        <dbReference type="ChEBI" id="CHEBI:33019"/>
        <dbReference type="ChEBI" id="CHEBI:57586"/>
        <dbReference type="ChEBI" id="CHEBI:83144"/>
        <dbReference type="ChEBI" id="CHEBI:456215"/>
        <dbReference type="EC" id="6.3.4.15"/>
    </reaction>
</comment>
<dbReference type="Gene3D" id="2.30.30.100">
    <property type="match status" value="1"/>
</dbReference>
<dbReference type="Proteomes" id="UP000261111">
    <property type="component" value="Unassembled WGS sequence"/>
</dbReference>
<keyword evidence="1 5" id="KW-0436">Ligase</keyword>
<dbReference type="EMBL" id="QVIA01000013">
    <property type="protein sequence ID" value="RGC31279.1"/>
    <property type="molecule type" value="Genomic_DNA"/>
</dbReference>
<dbReference type="InterPro" id="IPR036390">
    <property type="entry name" value="WH_DNA-bd_sf"/>
</dbReference>
<feature type="binding site" evidence="5">
    <location>
        <begin position="117"/>
        <end position="119"/>
    </location>
    <ligand>
        <name>biotin</name>
        <dbReference type="ChEBI" id="CHEBI:57586"/>
    </ligand>
</feature>
<dbReference type="InterPro" id="IPR008988">
    <property type="entry name" value="Transcriptional_repressor_C"/>
</dbReference>
<dbReference type="SUPFAM" id="SSF46785">
    <property type="entry name" value="Winged helix' DNA-binding domain"/>
    <property type="match status" value="1"/>
</dbReference>
<evidence type="ECO:0000256" key="3">
    <source>
        <dbReference type="ARBA" id="ARBA00022840"/>
    </source>
</evidence>
<keyword evidence="5" id="KW-0238">DNA-binding</keyword>
<dbReference type="CDD" id="cd16442">
    <property type="entry name" value="BPL"/>
    <property type="match status" value="1"/>
</dbReference>
<feature type="binding site" evidence="5">
    <location>
        <begin position="89"/>
        <end position="91"/>
    </location>
    <ligand>
        <name>biotin</name>
        <dbReference type="ChEBI" id="CHEBI:57586"/>
    </ligand>
</feature>
<dbReference type="InterPro" id="IPR030855">
    <property type="entry name" value="Bifunct_BirA"/>
</dbReference>
<comment type="function">
    <text evidence="5">Acts both as a biotin--[acetyl-CoA-carboxylase] ligase and a repressor.</text>
</comment>
<protein>
    <recommendedName>
        <fullName evidence="5">Bifunctional ligase/repressor BirA</fullName>
    </recommendedName>
    <alternativeName>
        <fullName evidence="5">Biotin--[acetyl-CoA-carboxylase] ligase</fullName>
        <ecNumber evidence="5">6.3.4.15</ecNumber>
    </alternativeName>
    <alternativeName>
        <fullName evidence="5">Biotin--protein ligase</fullName>
    </alternativeName>
    <alternativeName>
        <fullName evidence="5">Biotin-[acetyl-CoA carboxylase] synthetase</fullName>
    </alternativeName>
</protein>
<evidence type="ECO:0000313" key="9">
    <source>
        <dbReference type="Proteomes" id="UP000261111"/>
    </source>
</evidence>
<dbReference type="Gene3D" id="1.10.10.10">
    <property type="entry name" value="Winged helix-like DNA-binding domain superfamily/Winged helix DNA-binding domain"/>
    <property type="match status" value="1"/>
</dbReference>
<dbReference type="InterPro" id="IPR004143">
    <property type="entry name" value="BPL_LPL_catalytic"/>
</dbReference>
<dbReference type="RefSeq" id="WP_025654439.1">
    <property type="nucleotide sequence ID" value="NZ_QVIA01000013.1"/>
</dbReference>
<feature type="domain" description="BPL/LPL catalytic" evidence="7">
    <location>
        <begin position="65"/>
        <end position="255"/>
    </location>
</feature>
<evidence type="ECO:0000256" key="2">
    <source>
        <dbReference type="ARBA" id="ARBA00022741"/>
    </source>
</evidence>
<dbReference type="Pfam" id="PF02237">
    <property type="entry name" value="BPL_C"/>
    <property type="match status" value="1"/>
</dbReference>
<dbReference type="GO" id="GO:0016740">
    <property type="term" value="F:transferase activity"/>
    <property type="evidence" value="ECO:0007669"/>
    <property type="project" value="UniProtKB-ARBA"/>
</dbReference>
<name>A0A3E2WV43_9FIRM</name>
<dbReference type="GeneID" id="93332318"/>
<dbReference type="Gene3D" id="3.30.930.10">
    <property type="entry name" value="Bira Bifunctional Protein, Domain 2"/>
    <property type="match status" value="1"/>
</dbReference>
<proteinExistence type="inferred from homology"/>
<dbReference type="EC" id="6.3.4.15" evidence="5"/>
<dbReference type="InterPro" id="IPR004408">
    <property type="entry name" value="Biotin_CoA_COase_ligase"/>
</dbReference>
<dbReference type="InterPro" id="IPR045864">
    <property type="entry name" value="aa-tRNA-synth_II/BPL/LPL"/>
</dbReference>
<evidence type="ECO:0000259" key="7">
    <source>
        <dbReference type="PROSITE" id="PS51733"/>
    </source>
</evidence>
<gene>
    <name evidence="5" type="primary">birA</name>
    <name evidence="8" type="ORF">DWX41_12965</name>
</gene>
<dbReference type="GO" id="GO:0005737">
    <property type="term" value="C:cytoplasm"/>
    <property type="evidence" value="ECO:0007669"/>
    <property type="project" value="TreeGrafter"/>
</dbReference>
<dbReference type="GO" id="GO:0003677">
    <property type="term" value="F:DNA binding"/>
    <property type="evidence" value="ECO:0007669"/>
    <property type="project" value="UniProtKB-UniRule"/>
</dbReference>
<dbReference type="InterPro" id="IPR036388">
    <property type="entry name" value="WH-like_DNA-bd_sf"/>
</dbReference>
<organism evidence="8 9">
    <name type="scientific">Hungatella hathewayi</name>
    <dbReference type="NCBI Taxonomy" id="154046"/>
    <lineage>
        <taxon>Bacteria</taxon>
        <taxon>Bacillati</taxon>
        <taxon>Bacillota</taxon>
        <taxon>Clostridia</taxon>
        <taxon>Lachnospirales</taxon>
        <taxon>Lachnospiraceae</taxon>
        <taxon>Hungatella</taxon>
    </lineage>
</organism>
<feature type="region of interest" description="Disordered" evidence="6">
    <location>
        <begin position="103"/>
        <end position="126"/>
    </location>
</feature>
<keyword evidence="4 5" id="KW-0092">Biotin</keyword>
<keyword evidence="3 5" id="KW-0067">ATP-binding</keyword>
<dbReference type="GO" id="GO:0005524">
    <property type="term" value="F:ATP binding"/>
    <property type="evidence" value="ECO:0007669"/>
    <property type="project" value="UniProtKB-UniRule"/>
</dbReference>
<dbReference type="InterPro" id="IPR003142">
    <property type="entry name" value="BPL_C"/>
</dbReference>
<evidence type="ECO:0000256" key="1">
    <source>
        <dbReference type="ARBA" id="ARBA00022598"/>
    </source>
</evidence>
<reference evidence="8 9" key="1">
    <citation type="submission" date="2018-08" db="EMBL/GenBank/DDBJ databases">
        <title>A genome reference for cultivated species of the human gut microbiota.</title>
        <authorList>
            <person name="Zou Y."/>
            <person name="Xue W."/>
            <person name="Luo G."/>
        </authorList>
    </citation>
    <scope>NUCLEOTIDE SEQUENCE [LARGE SCALE GENOMIC DNA]</scope>
    <source>
        <strain evidence="8 9">AF19-21</strain>
    </source>
</reference>
<keyword evidence="2 5" id="KW-0547">Nucleotide-binding</keyword>
<evidence type="ECO:0000256" key="6">
    <source>
        <dbReference type="SAM" id="MobiDB-lite"/>
    </source>
</evidence>
<feature type="binding site" evidence="5">
    <location>
        <position position="184"/>
    </location>
    <ligand>
        <name>biotin</name>
        <dbReference type="ChEBI" id="CHEBI:57586"/>
    </ligand>
</feature>
<feature type="DNA-binding region" description="H-T-H motif" evidence="5">
    <location>
        <begin position="18"/>
        <end position="37"/>
    </location>
</feature>
<dbReference type="PROSITE" id="PS51733">
    <property type="entry name" value="BPL_LPL_CATALYTIC"/>
    <property type="match status" value="1"/>
</dbReference>
<dbReference type="HAMAP" id="MF_00978">
    <property type="entry name" value="Bifunct_BirA"/>
    <property type="match status" value="1"/>
</dbReference>
<keyword evidence="5" id="KW-0805">Transcription regulation</keyword>
<comment type="similarity">
    <text evidence="5">Belongs to the biotin--protein ligase family.</text>
</comment>
<keyword evidence="5" id="KW-0804">Transcription</keyword>
<dbReference type="GO" id="GO:0006355">
    <property type="term" value="P:regulation of DNA-templated transcription"/>
    <property type="evidence" value="ECO:0007669"/>
    <property type="project" value="UniProtKB-UniRule"/>
</dbReference>
<sequence>MKAEILKMLRESNDYVSGQQLCEKLGVSRTAVWKAINQLKEEGYQVEAVRNRGYHIVESPDIISREELVSMIDTEWAGQKIYYYNTTDSTNIRAKQLGEEGAPHGTLITAGQQSAGRGRRGRGWESPAGSSVYMSILLRPEIPPVKAPMLTLVMALSVVRSLKECTGLNVQIKWPNDIILNGKKLVGILTEMSTEIDYINHVVIGVGINVNMEYLPEEIRDKATSLRLETGHVIRRSEIIASTMKEFEKYYGLFIEDQNLESMREEYNTLLVNRGKEVRILGGKEEYNAVALGINEQGELLVRRKDGTEEAIFAGEVSVRGVYGYV</sequence>
<dbReference type="GO" id="GO:0004077">
    <property type="term" value="F:biotin--[biotin carboxyl-carrier protein] ligase activity"/>
    <property type="evidence" value="ECO:0007669"/>
    <property type="project" value="UniProtKB-UniRule"/>
</dbReference>
<dbReference type="InterPro" id="IPR013196">
    <property type="entry name" value="HTH_11"/>
</dbReference>
<feature type="binding site" evidence="5">
    <location>
        <position position="113"/>
    </location>
    <ligand>
        <name>biotin</name>
        <dbReference type="ChEBI" id="CHEBI:57586"/>
    </ligand>
</feature>